<evidence type="ECO:0000256" key="1">
    <source>
        <dbReference type="ARBA" id="ARBA00022729"/>
    </source>
</evidence>
<evidence type="ECO:0000313" key="6">
    <source>
        <dbReference type="Proteomes" id="UP000284605"/>
    </source>
</evidence>
<name>A0A418VTQ6_9PROT</name>
<dbReference type="PANTHER" id="PTHR23221:SF7">
    <property type="entry name" value="PHOSPHATIDYLINOSITOL-GLYCAN-SPECIFIC PHOSPHOLIPASE D"/>
    <property type="match status" value="1"/>
</dbReference>
<dbReference type="GO" id="GO:0016787">
    <property type="term" value="F:hydrolase activity"/>
    <property type="evidence" value="ECO:0007669"/>
    <property type="project" value="UniProtKB-KW"/>
</dbReference>
<gene>
    <name evidence="5" type="ORF">D3874_25725</name>
</gene>
<keyword evidence="4" id="KW-0325">Glycoprotein</keyword>
<dbReference type="InterPro" id="IPR000413">
    <property type="entry name" value="Integrin_alpha"/>
</dbReference>
<dbReference type="GO" id="GO:0007155">
    <property type="term" value="P:cell adhesion"/>
    <property type="evidence" value="ECO:0007669"/>
    <property type="project" value="InterPro"/>
</dbReference>
<evidence type="ECO:0008006" key="7">
    <source>
        <dbReference type="Google" id="ProtNLM"/>
    </source>
</evidence>
<keyword evidence="2" id="KW-0677">Repeat</keyword>
<keyword evidence="6" id="KW-1185">Reference proteome</keyword>
<dbReference type="InterPro" id="IPR028994">
    <property type="entry name" value="Integrin_alpha_N"/>
</dbReference>
<evidence type="ECO:0000256" key="3">
    <source>
        <dbReference type="ARBA" id="ARBA00022801"/>
    </source>
</evidence>
<dbReference type="Pfam" id="PF01839">
    <property type="entry name" value="FG-GAP"/>
    <property type="match status" value="3"/>
</dbReference>
<comment type="caution">
    <text evidence="5">The sequence shown here is derived from an EMBL/GenBank/DDBJ whole genome shotgun (WGS) entry which is preliminary data.</text>
</comment>
<protein>
    <recommendedName>
        <fullName evidence="7">VCBS repeat-containing protein</fullName>
    </recommendedName>
</protein>
<reference evidence="5 6" key="1">
    <citation type="submission" date="2018-09" db="EMBL/GenBank/DDBJ databases">
        <authorList>
            <person name="Zhu H."/>
        </authorList>
    </citation>
    <scope>NUCLEOTIDE SEQUENCE [LARGE SCALE GENOMIC DNA]</scope>
    <source>
        <strain evidence="5 6">K1W22B-8</strain>
    </source>
</reference>
<organism evidence="5 6">
    <name type="scientific">Oleomonas cavernae</name>
    <dbReference type="NCBI Taxonomy" id="2320859"/>
    <lineage>
        <taxon>Bacteria</taxon>
        <taxon>Pseudomonadati</taxon>
        <taxon>Pseudomonadota</taxon>
        <taxon>Alphaproteobacteria</taxon>
        <taxon>Acetobacterales</taxon>
        <taxon>Acetobacteraceae</taxon>
        <taxon>Oleomonas</taxon>
    </lineage>
</organism>
<dbReference type="InterPro" id="IPR013519">
    <property type="entry name" value="Int_alpha_beta-p"/>
</dbReference>
<proteinExistence type="predicted"/>
<dbReference type="SUPFAM" id="SSF69318">
    <property type="entry name" value="Integrin alpha N-terminal domain"/>
    <property type="match status" value="1"/>
</dbReference>
<dbReference type="AlphaFoldDB" id="A0A418VTQ6"/>
<accession>A0A418VTQ6</accession>
<dbReference type="PRINTS" id="PR01185">
    <property type="entry name" value="INTEGRINA"/>
</dbReference>
<dbReference type="PROSITE" id="PS51470">
    <property type="entry name" value="FG_GAP"/>
    <property type="match status" value="1"/>
</dbReference>
<evidence type="ECO:0000256" key="4">
    <source>
        <dbReference type="ARBA" id="ARBA00023180"/>
    </source>
</evidence>
<dbReference type="Gene3D" id="2.130.10.130">
    <property type="entry name" value="Integrin alpha, N-terminal"/>
    <property type="match status" value="2"/>
</dbReference>
<sequence length="327" mass="32175">MALPSIRSSSISSNVILSQPRGPLSSSARLQFRRLQVGQVAGRACGPSLKGRFRPSPVLHAGDVRQECPMPAPQTKAFLDAALLSGNAAQFLPVAPGDFSNTLGTGPVAGWLTAIGDLNGDGRADIMIGAPGDDDKAPDAGRVFIHVDPITAGATLTLGDSLTDIVIDGVNAGDRAGAAVGRAGDLNGDGLAEFLVGAPGMEKGAAVDAGAAFVLWGPAAPGNIDLNDPFTAGGKGYVIKGEAAGDAAGTTLLSVGDLNGDGKADVLVGAPGNDAGGTDAGAAYVVWGKSTNSAVSLNNVAAGTGGFKIIGADGGDAVGSVLAPWAT</sequence>
<keyword evidence="3" id="KW-0378">Hydrolase</keyword>
<evidence type="ECO:0000256" key="2">
    <source>
        <dbReference type="ARBA" id="ARBA00022737"/>
    </source>
</evidence>
<evidence type="ECO:0000313" key="5">
    <source>
        <dbReference type="EMBL" id="RJF80531.1"/>
    </source>
</evidence>
<dbReference type="Proteomes" id="UP000284605">
    <property type="component" value="Unassembled WGS sequence"/>
</dbReference>
<keyword evidence="1" id="KW-0732">Signal</keyword>
<dbReference type="PANTHER" id="PTHR23221">
    <property type="entry name" value="GLYCOSYLPHOSPHATIDYLINOSITOL PHOSPHOLIPASE D"/>
    <property type="match status" value="1"/>
</dbReference>
<dbReference type="EMBL" id="QYUK01000016">
    <property type="protein sequence ID" value="RJF80531.1"/>
    <property type="molecule type" value="Genomic_DNA"/>
</dbReference>
<dbReference type="GO" id="GO:0008305">
    <property type="term" value="C:integrin complex"/>
    <property type="evidence" value="ECO:0007669"/>
    <property type="project" value="InterPro"/>
</dbReference>
<dbReference type="SMART" id="SM00191">
    <property type="entry name" value="Int_alpha"/>
    <property type="match status" value="3"/>
</dbReference>
<dbReference type="InterPro" id="IPR013517">
    <property type="entry name" value="FG-GAP"/>
</dbReference>